<dbReference type="PANTHER" id="PTHR32322:SF2">
    <property type="entry name" value="EAMA DOMAIN-CONTAINING PROTEIN"/>
    <property type="match status" value="1"/>
</dbReference>
<feature type="transmembrane region" description="Helical" evidence="5">
    <location>
        <begin position="129"/>
        <end position="148"/>
    </location>
</feature>
<dbReference type="InterPro" id="IPR037185">
    <property type="entry name" value="EmrE-like"/>
</dbReference>
<dbReference type="InterPro" id="IPR000620">
    <property type="entry name" value="EamA_dom"/>
</dbReference>
<reference evidence="7" key="1">
    <citation type="submission" date="2014-06" db="EMBL/GenBank/DDBJ databases">
        <title>Key roles for freshwater Actinobacteria revealed by deep metagenomic sequencing.</title>
        <authorList>
            <person name="Ghai R."/>
            <person name="Mizuno C.M."/>
            <person name="Picazo A."/>
            <person name="Camacho A."/>
            <person name="Rodriguez-Valera F."/>
        </authorList>
    </citation>
    <scope>NUCLEOTIDE SEQUENCE</scope>
</reference>
<dbReference type="AlphaFoldDB" id="A0A094Q4H8"/>
<protein>
    <recommendedName>
        <fullName evidence="6">EamA domain-containing protein</fullName>
    </recommendedName>
</protein>
<comment type="caution">
    <text evidence="7">The sequence shown here is derived from an EMBL/GenBank/DDBJ whole genome shotgun (WGS) entry which is preliminary data.</text>
</comment>
<dbReference type="EMBL" id="JNSL01000035">
    <property type="protein sequence ID" value="KGA19035.1"/>
    <property type="molecule type" value="Genomic_DNA"/>
</dbReference>
<feature type="transmembrane region" description="Helical" evidence="5">
    <location>
        <begin position="72"/>
        <end position="91"/>
    </location>
</feature>
<keyword evidence="3 5" id="KW-1133">Transmembrane helix</keyword>
<dbReference type="PANTHER" id="PTHR32322">
    <property type="entry name" value="INNER MEMBRANE TRANSPORTER"/>
    <property type="match status" value="1"/>
</dbReference>
<dbReference type="InterPro" id="IPR050638">
    <property type="entry name" value="AA-Vitamin_Transporters"/>
</dbReference>
<comment type="subcellular location">
    <subcellularLocation>
        <location evidence="1">Membrane</location>
        <topology evidence="1">Multi-pass membrane protein</topology>
    </subcellularLocation>
</comment>
<feature type="transmembrane region" description="Helical" evidence="5">
    <location>
        <begin position="305"/>
        <end position="325"/>
    </location>
</feature>
<feature type="domain" description="EamA" evidence="6">
    <location>
        <begin position="41"/>
        <end position="174"/>
    </location>
</feature>
<feature type="transmembrane region" description="Helical" evidence="5">
    <location>
        <begin position="249"/>
        <end position="271"/>
    </location>
</feature>
<evidence type="ECO:0000313" key="7">
    <source>
        <dbReference type="EMBL" id="KGA19035.1"/>
    </source>
</evidence>
<organism evidence="7">
    <name type="scientific">freshwater metagenome</name>
    <dbReference type="NCBI Taxonomy" id="449393"/>
    <lineage>
        <taxon>unclassified sequences</taxon>
        <taxon>metagenomes</taxon>
        <taxon>ecological metagenomes</taxon>
    </lineage>
</organism>
<feature type="domain" description="EamA" evidence="6">
    <location>
        <begin position="186"/>
        <end position="321"/>
    </location>
</feature>
<sequence length="336" mass="36291">MLNLSPLKLLSPPTSGCHVKWYDDLRHDWQVTSSAAPTKSWLALWLLLTTIWGFSFFFIKVASSFLDPYEQTFARMALGALALIAIVIGTRRKFIVKGPALKHLALITVMAQVIPFTIFAWAIHYISSIAAGLLNSTMPLWTAILAVLMLPEEKLNSFRVGGLLLGFLGLLVLLGVWDVNFQSNWFAYIACALCTIGYAFSAIWTRKYVTPLNLDPISAVATQLTIGASICAIFAIASPHEITSWPITGILAISALGVLGTGIALVIGFVIVKRAGAIAMSTVTYSIPVVSTLAGVILLKEKLHWYEPVGALIVLVGIAIVQELIKPKGEKVSAAA</sequence>
<name>A0A094Q4H8_9ZZZZ</name>
<keyword evidence="2 5" id="KW-0812">Transmembrane</keyword>
<evidence type="ECO:0000256" key="5">
    <source>
        <dbReference type="SAM" id="Phobius"/>
    </source>
</evidence>
<proteinExistence type="predicted"/>
<keyword evidence="4 5" id="KW-0472">Membrane</keyword>
<gene>
    <name evidence="7" type="ORF">GM51_7200</name>
</gene>
<evidence type="ECO:0000256" key="1">
    <source>
        <dbReference type="ARBA" id="ARBA00004141"/>
    </source>
</evidence>
<evidence type="ECO:0000256" key="4">
    <source>
        <dbReference type="ARBA" id="ARBA00023136"/>
    </source>
</evidence>
<dbReference type="GO" id="GO:0016020">
    <property type="term" value="C:membrane"/>
    <property type="evidence" value="ECO:0007669"/>
    <property type="project" value="UniProtKB-SubCell"/>
</dbReference>
<feature type="transmembrane region" description="Helical" evidence="5">
    <location>
        <begin position="42"/>
        <end position="66"/>
    </location>
</feature>
<evidence type="ECO:0000256" key="3">
    <source>
        <dbReference type="ARBA" id="ARBA00022989"/>
    </source>
</evidence>
<feature type="transmembrane region" description="Helical" evidence="5">
    <location>
        <begin position="103"/>
        <end position="123"/>
    </location>
</feature>
<dbReference type="Pfam" id="PF00892">
    <property type="entry name" value="EamA"/>
    <property type="match status" value="2"/>
</dbReference>
<dbReference type="SUPFAM" id="SSF103481">
    <property type="entry name" value="Multidrug resistance efflux transporter EmrE"/>
    <property type="match status" value="2"/>
</dbReference>
<feature type="transmembrane region" description="Helical" evidence="5">
    <location>
        <begin position="217"/>
        <end position="237"/>
    </location>
</feature>
<feature type="transmembrane region" description="Helical" evidence="5">
    <location>
        <begin position="160"/>
        <end position="179"/>
    </location>
</feature>
<evidence type="ECO:0000256" key="2">
    <source>
        <dbReference type="ARBA" id="ARBA00022692"/>
    </source>
</evidence>
<accession>A0A094Q4H8</accession>
<evidence type="ECO:0000259" key="6">
    <source>
        <dbReference type="Pfam" id="PF00892"/>
    </source>
</evidence>
<feature type="transmembrane region" description="Helical" evidence="5">
    <location>
        <begin position="278"/>
        <end position="299"/>
    </location>
</feature>
<feature type="transmembrane region" description="Helical" evidence="5">
    <location>
        <begin position="185"/>
        <end position="205"/>
    </location>
</feature>